<protein>
    <submittedName>
        <fullName evidence="2">Uncharacterized protein</fullName>
    </submittedName>
</protein>
<evidence type="ECO:0000256" key="1">
    <source>
        <dbReference type="SAM" id="Phobius"/>
    </source>
</evidence>
<comment type="caution">
    <text evidence="2">The sequence shown here is derived from an EMBL/GenBank/DDBJ whole genome shotgun (WGS) entry which is preliminary data.</text>
</comment>
<dbReference type="EMBL" id="JAHWXT010000001">
    <property type="protein sequence ID" value="MCF0263831.1"/>
    <property type="molecule type" value="Genomic_DNA"/>
</dbReference>
<name>A0A8X8KEF0_ACIGI</name>
<dbReference type="AlphaFoldDB" id="A0A8X8KEF0"/>
<accession>A0A8X8KEF0</accession>
<evidence type="ECO:0000313" key="2">
    <source>
        <dbReference type="EMBL" id="MCF0263831.1"/>
    </source>
</evidence>
<feature type="transmembrane region" description="Helical" evidence="1">
    <location>
        <begin position="44"/>
        <end position="69"/>
    </location>
</feature>
<reference evidence="2" key="1">
    <citation type="submission" date="2021-07" db="EMBL/GenBank/DDBJ databases">
        <authorList>
            <person name="Fernandez M."/>
            <person name="Pereira P."/>
            <person name="Torres Tejerizo G.A."/>
            <person name="Gonzalez P."/>
            <person name="Agostini E."/>
        </authorList>
    </citation>
    <scope>NUCLEOTIDE SEQUENCE</scope>
    <source>
        <strain evidence="2">SFC 500-1A</strain>
    </source>
</reference>
<keyword evidence="1" id="KW-0812">Transmembrane</keyword>
<dbReference type="Proteomes" id="UP000887320">
    <property type="component" value="Unassembled WGS sequence"/>
</dbReference>
<proteinExistence type="predicted"/>
<evidence type="ECO:0000313" key="3">
    <source>
        <dbReference type="Proteomes" id="UP000887320"/>
    </source>
</evidence>
<organism evidence="2 3">
    <name type="scientific">Acinetobacter guillouiae</name>
    <name type="common">Acinetobacter genomosp. 11</name>
    <dbReference type="NCBI Taxonomy" id="106649"/>
    <lineage>
        <taxon>Bacteria</taxon>
        <taxon>Pseudomonadati</taxon>
        <taxon>Pseudomonadota</taxon>
        <taxon>Gammaproteobacteria</taxon>
        <taxon>Moraxellales</taxon>
        <taxon>Moraxellaceae</taxon>
        <taxon>Acinetobacter</taxon>
    </lineage>
</organism>
<feature type="transmembrane region" description="Helical" evidence="1">
    <location>
        <begin position="6"/>
        <end position="32"/>
    </location>
</feature>
<keyword evidence="1" id="KW-0472">Membrane</keyword>
<keyword evidence="1" id="KW-1133">Transmembrane helix</keyword>
<sequence length="337" mass="38687">MIPLSFNYLWIFFVAGFGTIIFSLFAIGLIFSSKFRNTLRHGNIFIQSLFVCSVLCVFLSLILYFLVLYTKNEIEKEHHSIHKTLSSPEKILGIQMPQGTELELFAPDQLTSLRQAKFPQPVLFGKLQINSMKIPRGIDLELFDDRSTTLMGTGKDTIEGWNCQLMSYIQVYLDDAGNIIGLEHCNLAQDTQLENIILVAQADIERSKYQKYPDNFVSTDYWRIHNPLTQYKAVSLQWANVYLDQNKQLIGIENGTLTEKLTLGDIQYPANTEFNLLVHPLTQNETWLFTPPNDQNAVARNGKVYTHDQTILQRPNGKIEQILNSNDPRILARRMNH</sequence>
<gene>
    <name evidence="2" type="ORF">KW868_05025</name>
</gene>